<keyword evidence="2" id="KW-1185">Reference proteome</keyword>
<gene>
    <name evidence="1" type="ORF">BUY47_12155</name>
</gene>
<accession>A0ABX5HYB4</accession>
<protein>
    <submittedName>
        <fullName evidence="1">Uncharacterized protein</fullName>
    </submittedName>
</protein>
<evidence type="ECO:0000313" key="1">
    <source>
        <dbReference type="EMBL" id="PTF10098.1"/>
    </source>
</evidence>
<comment type="caution">
    <text evidence="1">The sequence shown here is derived from an EMBL/GenBank/DDBJ whole genome shotgun (WGS) entry which is preliminary data.</text>
</comment>
<organism evidence="1 2">
    <name type="scientific">Staphylococcus devriesei</name>
    <dbReference type="NCBI Taxonomy" id="586733"/>
    <lineage>
        <taxon>Bacteria</taxon>
        <taxon>Bacillati</taxon>
        <taxon>Bacillota</taxon>
        <taxon>Bacilli</taxon>
        <taxon>Bacillales</taxon>
        <taxon>Staphylococcaceae</taxon>
        <taxon>Staphylococcus</taxon>
    </lineage>
</organism>
<dbReference type="EMBL" id="PYZI01000072">
    <property type="protein sequence ID" value="PTF10098.1"/>
    <property type="molecule type" value="Genomic_DNA"/>
</dbReference>
<reference evidence="1 2" key="1">
    <citation type="journal article" date="2016" name="Front. Microbiol.">
        <title>Comprehensive Phylogenetic Analysis of Bovine Non-aureus Staphylococci Species Based on Whole-Genome Sequencing.</title>
        <authorList>
            <person name="Naushad S."/>
            <person name="Barkema H.W."/>
            <person name="Luby C."/>
            <person name="Condas L.A."/>
            <person name="Nobrega D.B."/>
            <person name="Carson D.A."/>
            <person name="De Buck J."/>
        </authorList>
    </citation>
    <scope>NUCLEOTIDE SEQUENCE [LARGE SCALE GENOMIC DNA]</scope>
    <source>
        <strain evidence="1 2">SNUC 1409</strain>
    </source>
</reference>
<proteinExistence type="predicted"/>
<name>A0ABX5HYB4_9STAP</name>
<evidence type="ECO:0000313" key="2">
    <source>
        <dbReference type="Proteomes" id="UP000242088"/>
    </source>
</evidence>
<feature type="non-terminal residue" evidence="1">
    <location>
        <position position="1"/>
    </location>
</feature>
<dbReference type="Proteomes" id="UP000242088">
    <property type="component" value="Unassembled WGS sequence"/>
</dbReference>
<sequence length="67" mass="7791">EDFKLPTTGEPANFLTPNRALADLIQQKDMTYSYQEFDGGHNLCFRNQNTMSLPLHIRILLIYTLFN</sequence>